<gene>
    <name evidence="6" type="ORF">E8A74_03125</name>
</gene>
<dbReference type="InterPro" id="IPR017911">
    <property type="entry name" value="MacB-like_ATP-bd"/>
</dbReference>
<comment type="similarity">
    <text evidence="4">Belongs to the ABC transporter superfamily. Macrolide exporter (TC 3.A.1.122) family.</text>
</comment>
<dbReference type="GO" id="GO:0016887">
    <property type="term" value="F:ATP hydrolysis activity"/>
    <property type="evidence" value="ECO:0007669"/>
    <property type="project" value="InterPro"/>
</dbReference>
<keyword evidence="2" id="KW-0547">Nucleotide-binding</keyword>
<dbReference type="PROSITE" id="PS50893">
    <property type="entry name" value="ABC_TRANSPORTER_2"/>
    <property type="match status" value="1"/>
</dbReference>
<dbReference type="RefSeq" id="WP_136927392.1">
    <property type="nucleotide sequence ID" value="NZ_SSMQ01000002.1"/>
</dbReference>
<dbReference type="EMBL" id="SSMQ01000002">
    <property type="protein sequence ID" value="TKD12754.1"/>
    <property type="molecule type" value="Genomic_DNA"/>
</dbReference>
<dbReference type="SMART" id="SM00382">
    <property type="entry name" value="AAA"/>
    <property type="match status" value="1"/>
</dbReference>
<dbReference type="CDD" id="cd03255">
    <property type="entry name" value="ABC_MJ0796_LolCDE_FtsE"/>
    <property type="match status" value="1"/>
</dbReference>
<proteinExistence type="inferred from homology"/>
<dbReference type="PANTHER" id="PTHR24220">
    <property type="entry name" value="IMPORT ATP-BINDING PROTEIN"/>
    <property type="match status" value="1"/>
</dbReference>
<dbReference type="InterPro" id="IPR015854">
    <property type="entry name" value="ABC_transpr_LolD-like"/>
</dbReference>
<evidence type="ECO:0000256" key="4">
    <source>
        <dbReference type="ARBA" id="ARBA00038388"/>
    </source>
</evidence>
<dbReference type="InterPro" id="IPR017871">
    <property type="entry name" value="ABC_transporter-like_CS"/>
</dbReference>
<dbReference type="GO" id="GO:0005524">
    <property type="term" value="F:ATP binding"/>
    <property type="evidence" value="ECO:0007669"/>
    <property type="project" value="UniProtKB-KW"/>
</dbReference>
<evidence type="ECO:0000256" key="3">
    <source>
        <dbReference type="ARBA" id="ARBA00022840"/>
    </source>
</evidence>
<keyword evidence="3 6" id="KW-0067">ATP-binding</keyword>
<dbReference type="PANTHER" id="PTHR24220:SF86">
    <property type="entry name" value="ABC TRANSPORTER ABCH.1"/>
    <property type="match status" value="1"/>
</dbReference>
<organism evidence="6 7">
    <name type="scientific">Polyangium fumosum</name>
    <dbReference type="NCBI Taxonomy" id="889272"/>
    <lineage>
        <taxon>Bacteria</taxon>
        <taxon>Pseudomonadati</taxon>
        <taxon>Myxococcota</taxon>
        <taxon>Polyangia</taxon>
        <taxon>Polyangiales</taxon>
        <taxon>Polyangiaceae</taxon>
        <taxon>Polyangium</taxon>
    </lineage>
</organism>
<dbReference type="Pfam" id="PF00005">
    <property type="entry name" value="ABC_tran"/>
    <property type="match status" value="1"/>
</dbReference>
<evidence type="ECO:0000256" key="2">
    <source>
        <dbReference type="ARBA" id="ARBA00022741"/>
    </source>
</evidence>
<dbReference type="Proteomes" id="UP000309215">
    <property type="component" value="Unassembled WGS sequence"/>
</dbReference>
<dbReference type="InterPro" id="IPR003593">
    <property type="entry name" value="AAA+_ATPase"/>
</dbReference>
<dbReference type="PROSITE" id="PS00211">
    <property type="entry name" value="ABC_TRANSPORTER_1"/>
    <property type="match status" value="1"/>
</dbReference>
<dbReference type="SUPFAM" id="SSF52540">
    <property type="entry name" value="P-loop containing nucleoside triphosphate hydrolases"/>
    <property type="match status" value="1"/>
</dbReference>
<dbReference type="FunFam" id="3.40.50.300:FF:000032">
    <property type="entry name" value="Export ABC transporter ATP-binding protein"/>
    <property type="match status" value="1"/>
</dbReference>
<dbReference type="GO" id="GO:0022857">
    <property type="term" value="F:transmembrane transporter activity"/>
    <property type="evidence" value="ECO:0007669"/>
    <property type="project" value="TreeGrafter"/>
</dbReference>
<keyword evidence="1" id="KW-0813">Transport</keyword>
<dbReference type="Gene3D" id="3.40.50.300">
    <property type="entry name" value="P-loop containing nucleotide triphosphate hydrolases"/>
    <property type="match status" value="1"/>
</dbReference>
<dbReference type="AlphaFoldDB" id="A0A4U1JJ59"/>
<accession>A0A4U1JJ59</accession>
<evidence type="ECO:0000313" key="7">
    <source>
        <dbReference type="Proteomes" id="UP000309215"/>
    </source>
</evidence>
<evidence type="ECO:0000259" key="5">
    <source>
        <dbReference type="PROSITE" id="PS50893"/>
    </source>
</evidence>
<evidence type="ECO:0000256" key="1">
    <source>
        <dbReference type="ARBA" id="ARBA00022448"/>
    </source>
</evidence>
<dbReference type="InterPro" id="IPR003439">
    <property type="entry name" value="ABC_transporter-like_ATP-bd"/>
</dbReference>
<name>A0A4U1JJ59_9BACT</name>
<feature type="domain" description="ABC transporter" evidence="5">
    <location>
        <begin position="5"/>
        <end position="243"/>
    </location>
</feature>
<comment type="caution">
    <text evidence="6">The sequence shown here is derived from an EMBL/GenBank/DDBJ whole genome shotgun (WGS) entry which is preliminary data.</text>
</comment>
<keyword evidence="7" id="KW-1185">Reference proteome</keyword>
<dbReference type="InterPro" id="IPR027417">
    <property type="entry name" value="P-loop_NTPase"/>
</dbReference>
<reference evidence="6 7" key="1">
    <citation type="submission" date="2019-04" db="EMBL/GenBank/DDBJ databases">
        <authorList>
            <person name="Li Y."/>
            <person name="Wang J."/>
        </authorList>
    </citation>
    <scope>NUCLEOTIDE SEQUENCE [LARGE SCALE GENOMIC DNA]</scope>
    <source>
        <strain evidence="6 7">DSM 14668</strain>
    </source>
</reference>
<protein>
    <submittedName>
        <fullName evidence="6">ABC transporter ATP-binding protein</fullName>
    </submittedName>
</protein>
<sequence>MDPLIQIESITKVYWMGQIEVHALRNVSLEIGKGEMVAIMGASGSGKSTMLNVIGTLDRPTEGRYRLDGEDVGALDEVELAHLRNRKIGFVFQSFNLLPRDNALQNVELPMIYSGIRPSERRERARRALVRVGLAERIDHLPNQLSGGQQQRVAIARAIVNEPLLLLADEPTGALDSATTVQVMGLFRELHAQGMTVVVVTHDEAIAAYADRVITFKDGTLLSDVARSVEADPGAAAAAQGATA</sequence>
<dbReference type="OrthoDB" id="9809450at2"/>
<evidence type="ECO:0000313" key="6">
    <source>
        <dbReference type="EMBL" id="TKD12754.1"/>
    </source>
</evidence>
<dbReference type="GO" id="GO:0005886">
    <property type="term" value="C:plasma membrane"/>
    <property type="evidence" value="ECO:0007669"/>
    <property type="project" value="TreeGrafter"/>
</dbReference>
<dbReference type="GO" id="GO:0098796">
    <property type="term" value="C:membrane protein complex"/>
    <property type="evidence" value="ECO:0007669"/>
    <property type="project" value="UniProtKB-ARBA"/>
</dbReference>